<organism evidence="2 3">
    <name type="scientific">Candidatus Magasanikbacteria bacterium GW2011_GWA2_37_8</name>
    <dbReference type="NCBI Taxonomy" id="1619036"/>
    <lineage>
        <taxon>Bacteria</taxon>
        <taxon>Candidatus Magasanikiibacteriota</taxon>
    </lineage>
</organism>
<reference evidence="2 3" key="1">
    <citation type="journal article" date="2015" name="Nature">
        <title>rRNA introns, odd ribosomes, and small enigmatic genomes across a large radiation of phyla.</title>
        <authorList>
            <person name="Brown C.T."/>
            <person name="Hug L.A."/>
            <person name="Thomas B.C."/>
            <person name="Sharon I."/>
            <person name="Castelle C.J."/>
            <person name="Singh A."/>
            <person name="Wilkins M.J."/>
            <person name="Williams K.H."/>
            <person name="Banfield J.F."/>
        </authorList>
    </citation>
    <scope>NUCLEOTIDE SEQUENCE [LARGE SCALE GENOMIC DNA]</scope>
</reference>
<gene>
    <name evidence="2" type="ORF">US58_C0010G0003</name>
</gene>
<keyword evidence="1" id="KW-0175">Coiled coil</keyword>
<protein>
    <submittedName>
        <fullName evidence="2">Septum formation initiator</fullName>
    </submittedName>
</protein>
<dbReference type="Pfam" id="PF04977">
    <property type="entry name" value="DivIC"/>
    <property type="match status" value="1"/>
</dbReference>
<evidence type="ECO:0000313" key="2">
    <source>
        <dbReference type="EMBL" id="KKQ40902.1"/>
    </source>
</evidence>
<dbReference type="EMBL" id="LBTN01000010">
    <property type="protein sequence ID" value="KKQ40902.1"/>
    <property type="molecule type" value="Genomic_DNA"/>
</dbReference>
<proteinExistence type="predicted"/>
<dbReference type="AlphaFoldDB" id="A0A0G0HFB0"/>
<dbReference type="STRING" id="1619036.US58_C0010G0003"/>
<name>A0A0G0HFB0_9BACT</name>
<accession>A0A0G0HFB0</accession>
<comment type="caution">
    <text evidence="2">The sequence shown here is derived from an EMBL/GenBank/DDBJ whole genome shotgun (WGS) entry which is preliminary data.</text>
</comment>
<feature type="coiled-coil region" evidence="1">
    <location>
        <begin position="40"/>
        <end position="67"/>
    </location>
</feature>
<dbReference type="InterPro" id="IPR007060">
    <property type="entry name" value="FtsL/DivIC"/>
</dbReference>
<dbReference type="Proteomes" id="UP000034333">
    <property type="component" value="Unassembled WGS sequence"/>
</dbReference>
<sequence length="132" mass="15429">MPTKEQRQFKRFFLSRWFLLIALGAAVFVAVAYGRAYYSDYQVRQEITRLQDEVKKLEAKKLETMEILKYVQSGAFVEEKARTELNMQKPGEQITVIGGIIATDTSGQSETDMVKSYNISNPLKWWKFFWNN</sequence>
<evidence type="ECO:0000256" key="1">
    <source>
        <dbReference type="SAM" id="Coils"/>
    </source>
</evidence>
<evidence type="ECO:0000313" key="3">
    <source>
        <dbReference type="Proteomes" id="UP000034333"/>
    </source>
</evidence>